<reference evidence="1 2" key="1">
    <citation type="submission" date="2011-02" db="EMBL/GenBank/DDBJ databases">
        <title>The Genome Sequence of Sphaeroforma arctica JP610.</title>
        <authorList>
            <consortium name="The Broad Institute Genome Sequencing Platform"/>
            <person name="Russ C."/>
            <person name="Cuomo C."/>
            <person name="Young S.K."/>
            <person name="Zeng Q."/>
            <person name="Gargeya S."/>
            <person name="Alvarado L."/>
            <person name="Berlin A."/>
            <person name="Chapman S.B."/>
            <person name="Chen Z."/>
            <person name="Freedman E."/>
            <person name="Gellesch M."/>
            <person name="Goldberg J."/>
            <person name="Griggs A."/>
            <person name="Gujja S."/>
            <person name="Heilman E."/>
            <person name="Heiman D."/>
            <person name="Howarth C."/>
            <person name="Mehta T."/>
            <person name="Neiman D."/>
            <person name="Pearson M."/>
            <person name="Roberts A."/>
            <person name="Saif S."/>
            <person name="Shea T."/>
            <person name="Shenoy N."/>
            <person name="Sisk P."/>
            <person name="Stolte C."/>
            <person name="Sykes S."/>
            <person name="White J."/>
            <person name="Yandava C."/>
            <person name="Burger G."/>
            <person name="Gray M.W."/>
            <person name="Holland P.W.H."/>
            <person name="King N."/>
            <person name="Lang F.B.F."/>
            <person name="Roger A.J."/>
            <person name="Ruiz-Trillo I."/>
            <person name="Haas B."/>
            <person name="Nusbaum C."/>
            <person name="Birren B."/>
        </authorList>
    </citation>
    <scope>NUCLEOTIDE SEQUENCE [LARGE SCALE GENOMIC DNA]</scope>
    <source>
        <strain evidence="1 2">JP610</strain>
    </source>
</reference>
<feature type="non-terminal residue" evidence="1">
    <location>
        <position position="91"/>
    </location>
</feature>
<evidence type="ECO:0000313" key="2">
    <source>
        <dbReference type="Proteomes" id="UP000054560"/>
    </source>
</evidence>
<gene>
    <name evidence="1" type="ORF">SARC_17078</name>
</gene>
<dbReference type="Proteomes" id="UP000054560">
    <property type="component" value="Unassembled WGS sequence"/>
</dbReference>
<dbReference type="EMBL" id="KQ251277">
    <property type="protein sequence ID" value="KNC70394.1"/>
    <property type="molecule type" value="Genomic_DNA"/>
</dbReference>
<dbReference type="AlphaFoldDB" id="A0A0L0F1B9"/>
<dbReference type="GeneID" id="25917582"/>
<proteinExistence type="predicted"/>
<accession>A0A0L0F1B9</accession>
<keyword evidence="2" id="KW-1185">Reference proteome</keyword>
<name>A0A0L0F1B9_9EUKA</name>
<organism evidence="1 2">
    <name type="scientific">Sphaeroforma arctica JP610</name>
    <dbReference type="NCBI Taxonomy" id="667725"/>
    <lineage>
        <taxon>Eukaryota</taxon>
        <taxon>Ichthyosporea</taxon>
        <taxon>Ichthyophonida</taxon>
        <taxon>Sphaeroforma</taxon>
    </lineage>
</organism>
<dbReference type="RefSeq" id="XP_014144296.1">
    <property type="nucleotide sequence ID" value="XM_014288821.1"/>
</dbReference>
<protein>
    <submittedName>
        <fullName evidence="1">Uncharacterized protein</fullName>
    </submittedName>
</protein>
<sequence>MSRVTKKNPPSKLKVQVVYAASRSAAAPLALFEVAQSKGVVSAASDLIGSLFNMFGSKKKDKGASGGAGAAAGSHRQAASFFDEFNPYRDK</sequence>
<evidence type="ECO:0000313" key="1">
    <source>
        <dbReference type="EMBL" id="KNC70394.1"/>
    </source>
</evidence>